<dbReference type="RefSeq" id="XP_011019786.1">
    <property type="nucleotide sequence ID" value="XM_011021484.1"/>
</dbReference>
<sequence>MDSPKTTTTTTTTTIPATATTTTTISVTATTVSLSDSPPVQESPFSNYISNLSPIKPVNTAHVAHGLLGINSPPLVFKSPHTASDRQINLLRRFQYPQISGAETSKINDGSKKSVDGPEDMGRSSICLTSSLIVDAQTSDNVNNSEQDQPGSSSGCVDEYLSDPVDADCADSVNLVNSNVKKSDDALQSSESNLTNYKIVESDDINDKGTKGEVSQARPEQDGDDPKEHPTSENKMEKIKEEGSLTKQPSHVCPNFGSDLLVDHASRQQCYTSGAQVAHPHEPIQLVTYNGSEVSQLQRGMSRRCLQFEQAQQETTKDGTYSPNPAINLFGSISPASSTELEILDSSQVELTISSLKEQTMTAMFSANISGKSPVAVSKPSGIGLHLNSIVNTLPMGSGASGPIMSHHLVENKISCSKLSNLVERVSLTAGDRVLQTKASLATSSTTSESFHNMESFNNLQPPEHQVTPHNKRRFSSEHAGNFEEFSPSSPKKKRKKASSTDGDGCKRCNCRKTKCLKLYCDCFAAGIYCAAICACQGCFNRPEYEDTVLETRQQIESRNPLAFAPKIVQHVTEFQAIDVEDVDLFTPYSGRHKTGCNCKRSMCVKKYCECYQANVGCSNACRCEGCRNIHGRKEEYAMTPEIVSNRANEESLEGMADEKLEMVANNKFLHAELYDLRSLTPPTPSFEYFSHERDAPKSQLLPGRYVLSSESDFSMLPSYAKSVSSPSNSHGNDMLPKTSKTLDIVSHGQELDYNITEITGQFSPQCDELADFSDHTPLPNPSSIMMASSASSKTQDKANVSQPQVYTGSARLSSGSSLRWHSSPITPMTRLGETKNQAQDSDCGLYDILEDDTPEMLKDSSAPITSVKTSSPNKKRVSPPHSHIQEFRSSSSAGLKSGRGRKFILKSVPSFPPLTPCRDSKDCTQQKY</sequence>
<dbReference type="InterPro" id="IPR005172">
    <property type="entry name" value="CRC"/>
</dbReference>
<accession>A0AAJ6TZI3</accession>
<comment type="similarity">
    <text evidence="2">Belongs to the lin-54 family.</text>
</comment>
<name>A0AAJ6TZI3_POPEU</name>
<evidence type="ECO:0000313" key="7">
    <source>
        <dbReference type="RefSeq" id="XP_011019786.1"/>
    </source>
</evidence>
<evidence type="ECO:0000256" key="3">
    <source>
        <dbReference type="ARBA" id="ARBA00023242"/>
    </source>
</evidence>
<evidence type="ECO:0000256" key="2">
    <source>
        <dbReference type="ARBA" id="ARBA00007267"/>
    </source>
</evidence>
<feature type="domain" description="CRC" evidence="5">
    <location>
        <begin position="505"/>
        <end position="632"/>
    </location>
</feature>
<dbReference type="GO" id="GO:0005634">
    <property type="term" value="C:nucleus"/>
    <property type="evidence" value="ECO:0007669"/>
    <property type="project" value="UniProtKB-SubCell"/>
</dbReference>
<feature type="compositionally biased region" description="Basic and acidic residues" evidence="4">
    <location>
        <begin position="919"/>
        <end position="929"/>
    </location>
</feature>
<gene>
    <name evidence="7" type="primary">LOC105122395</name>
</gene>
<proteinExistence type="inferred from homology"/>
<feature type="compositionally biased region" description="Polar residues" evidence="4">
    <location>
        <begin position="798"/>
        <end position="808"/>
    </location>
</feature>
<dbReference type="GO" id="GO:0003700">
    <property type="term" value="F:DNA-binding transcription factor activity"/>
    <property type="evidence" value="ECO:0007669"/>
    <property type="project" value="InterPro"/>
</dbReference>
<dbReference type="AlphaFoldDB" id="A0AAJ6TZI3"/>
<feature type="compositionally biased region" description="Polar residues" evidence="4">
    <location>
        <begin position="141"/>
        <end position="155"/>
    </location>
</feature>
<evidence type="ECO:0000259" key="5">
    <source>
        <dbReference type="PROSITE" id="PS51634"/>
    </source>
</evidence>
<dbReference type="InterPro" id="IPR033467">
    <property type="entry name" value="Tesmin/TSO1-like_CXC"/>
</dbReference>
<feature type="region of interest" description="Disordered" evidence="4">
    <location>
        <begin position="856"/>
        <end position="929"/>
    </location>
</feature>
<feature type="compositionally biased region" description="Polar residues" evidence="4">
    <location>
        <begin position="863"/>
        <end position="873"/>
    </location>
</feature>
<feature type="compositionally biased region" description="Basic and acidic residues" evidence="4">
    <location>
        <begin position="109"/>
        <end position="121"/>
    </location>
</feature>
<feature type="compositionally biased region" description="Polar residues" evidence="4">
    <location>
        <begin position="451"/>
        <end position="461"/>
    </location>
</feature>
<dbReference type="PANTHER" id="PTHR46159:SF6">
    <property type="entry name" value="OS12G0605300 PROTEIN"/>
    <property type="match status" value="1"/>
</dbReference>
<feature type="region of interest" description="Disordered" evidence="4">
    <location>
        <begin position="771"/>
        <end position="840"/>
    </location>
</feature>
<dbReference type="PANTHER" id="PTHR46159">
    <property type="entry name" value="PROTEIN TESMIN/TSO1-LIKE CXC 2"/>
    <property type="match status" value="1"/>
</dbReference>
<dbReference type="PROSITE" id="PS51634">
    <property type="entry name" value="CRC"/>
    <property type="match status" value="1"/>
</dbReference>
<feature type="region of interest" description="Disordered" evidence="4">
    <location>
        <begin position="446"/>
        <end position="505"/>
    </location>
</feature>
<dbReference type="GeneID" id="105122395"/>
<protein>
    <submittedName>
        <fullName evidence="7">CRC domain-containing protein TSO1-like isoform X1</fullName>
    </submittedName>
</protein>
<organism evidence="6 7">
    <name type="scientific">Populus euphratica</name>
    <name type="common">Euphrates poplar</name>
    <dbReference type="NCBI Taxonomy" id="75702"/>
    <lineage>
        <taxon>Eukaryota</taxon>
        <taxon>Viridiplantae</taxon>
        <taxon>Streptophyta</taxon>
        <taxon>Embryophyta</taxon>
        <taxon>Tracheophyta</taxon>
        <taxon>Spermatophyta</taxon>
        <taxon>Magnoliopsida</taxon>
        <taxon>eudicotyledons</taxon>
        <taxon>Gunneridae</taxon>
        <taxon>Pentapetalae</taxon>
        <taxon>rosids</taxon>
        <taxon>fabids</taxon>
        <taxon>Malpighiales</taxon>
        <taxon>Salicaceae</taxon>
        <taxon>Saliceae</taxon>
        <taxon>Populus</taxon>
    </lineage>
</organism>
<dbReference type="Pfam" id="PF03638">
    <property type="entry name" value="TCR"/>
    <property type="match status" value="2"/>
</dbReference>
<feature type="compositionally biased region" description="Low complexity" evidence="4">
    <location>
        <begin position="809"/>
        <end position="824"/>
    </location>
</feature>
<feature type="region of interest" description="Disordered" evidence="4">
    <location>
        <begin position="102"/>
        <end position="121"/>
    </location>
</feature>
<evidence type="ECO:0000313" key="6">
    <source>
        <dbReference type="Proteomes" id="UP000694918"/>
    </source>
</evidence>
<evidence type="ECO:0000256" key="4">
    <source>
        <dbReference type="SAM" id="MobiDB-lite"/>
    </source>
</evidence>
<feature type="region of interest" description="Disordered" evidence="4">
    <location>
        <begin position="194"/>
        <end position="252"/>
    </location>
</feature>
<dbReference type="InterPro" id="IPR044522">
    <property type="entry name" value="TSO1-like"/>
</dbReference>
<dbReference type="SMART" id="SM01114">
    <property type="entry name" value="CXC"/>
    <property type="match status" value="2"/>
</dbReference>
<comment type="subcellular location">
    <subcellularLocation>
        <location evidence="1">Nucleus</location>
    </subcellularLocation>
</comment>
<dbReference type="Proteomes" id="UP000694918">
    <property type="component" value="Unplaced"/>
</dbReference>
<feature type="region of interest" description="Disordered" evidence="4">
    <location>
        <begin position="141"/>
        <end position="160"/>
    </location>
</feature>
<dbReference type="KEGG" id="peu:105122395"/>
<feature type="compositionally biased region" description="Low complexity" evidence="4">
    <location>
        <begin position="783"/>
        <end position="793"/>
    </location>
</feature>
<feature type="compositionally biased region" description="Basic and acidic residues" evidence="4">
    <location>
        <begin position="219"/>
        <end position="244"/>
    </location>
</feature>
<evidence type="ECO:0000256" key="1">
    <source>
        <dbReference type="ARBA" id="ARBA00004123"/>
    </source>
</evidence>
<reference evidence="7" key="1">
    <citation type="submission" date="2025-08" db="UniProtKB">
        <authorList>
            <consortium name="RefSeq"/>
        </authorList>
    </citation>
    <scope>IDENTIFICATION</scope>
</reference>
<keyword evidence="6" id="KW-1185">Reference proteome</keyword>
<keyword evidence="3" id="KW-0539">Nucleus</keyword>